<keyword evidence="6" id="KW-0963">Cytoplasm</keyword>
<evidence type="ECO:0000256" key="5">
    <source>
        <dbReference type="ARBA" id="ARBA00012457"/>
    </source>
</evidence>
<dbReference type="SUPFAM" id="SSF51161">
    <property type="entry name" value="Trimeric LpxA-like enzymes"/>
    <property type="match status" value="1"/>
</dbReference>
<accession>I0Z716</accession>
<dbReference type="InterPro" id="IPR011004">
    <property type="entry name" value="Trimer_LpxA-like_sf"/>
</dbReference>
<organism evidence="16 17">
    <name type="scientific">Coccomyxa subellipsoidea (strain C-169)</name>
    <name type="common">Green microalga</name>
    <dbReference type="NCBI Taxonomy" id="574566"/>
    <lineage>
        <taxon>Eukaryota</taxon>
        <taxon>Viridiplantae</taxon>
        <taxon>Chlorophyta</taxon>
        <taxon>core chlorophytes</taxon>
        <taxon>Trebouxiophyceae</taxon>
        <taxon>Trebouxiophyceae incertae sedis</taxon>
        <taxon>Coccomyxaceae</taxon>
        <taxon>Coccomyxa</taxon>
        <taxon>Coccomyxa subellipsoidea</taxon>
    </lineage>
</organism>
<evidence type="ECO:0000256" key="3">
    <source>
        <dbReference type="ARBA" id="ARBA00007707"/>
    </source>
</evidence>
<comment type="catalytic activity">
    <reaction evidence="15">
        <text>N-acetyl-alpha-D-glucosamine 1-phosphate + UTP + H(+) = UDP-N-acetyl-alpha-D-glucosamine + diphosphate</text>
        <dbReference type="Rhea" id="RHEA:13509"/>
        <dbReference type="ChEBI" id="CHEBI:15378"/>
        <dbReference type="ChEBI" id="CHEBI:33019"/>
        <dbReference type="ChEBI" id="CHEBI:46398"/>
        <dbReference type="ChEBI" id="CHEBI:57705"/>
        <dbReference type="ChEBI" id="CHEBI:57776"/>
        <dbReference type="EC" id="2.7.7.23"/>
    </reaction>
</comment>
<reference evidence="16 17" key="1">
    <citation type="journal article" date="2012" name="Genome Biol.">
        <title>The genome of the polar eukaryotic microalga coccomyxa subellipsoidea reveals traits of cold adaptation.</title>
        <authorList>
            <person name="Blanc G."/>
            <person name="Agarkova I."/>
            <person name="Grimwood J."/>
            <person name="Kuo A."/>
            <person name="Brueggeman A."/>
            <person name="Dunigan D."/>
            <person name="Gurnon J."/>
            <person name="Ladunga I."/>
            <person name="Lindquist E."/>
            <person name="Lucas S."/>
            <person name="Pangilinan J."/>
            <person name="Proschold T."/>
            <person name="Salamov A."/>
            <person name="Schmutz J."/>
            <person name="Weeks D."/>
            <person name="Yamada T."/>
            <person name="Claverie J.M."/>
            <person name="Grigoriev I."/>
            <person name="Van Etten J."/>
            <person name="Lomsadze A."/>
            <person name="Borodovsky M."/>
        </authorList>
    </citation>
    <scope>NUCLEOTIDE SEQUENCE [LARGE SCALE GENOMIC DNA]</scope>
    <source>
        <strain evidence="16 17">C-169</strain>
    </source>
</reference>
<dbReference type="GO" id="GO:0005737">
    <property type="term" value="C:cytoplasm"/>
    <property type="evidence" value="ECO:0007669"/>
    <property type="project" value="UniProtKB-SubCell"/>
</dbReference>
<evidence type="ECO:0000256" key="15">
    <source>
        <dbReference type="ARBA" id="ARBA00048493"/>
    </source>
</evidence>
<evidence type="ECO:0000256" key="10">
    <source>
        <dbReference type="ARBA" id="ARBA00022842"/>
    </source>
</evidence>
<comment type="similarity">
    <text evidence="4">In the N-terminal section; belongs to the N-acetylglucosamine-1-phosphate uridyltransferase family.</text>
</comment>
<evidence type="ECO:0000256" key="14">
    <source>
        <dbReference type="ARBA" id="ARBA00023316"/>
    </source>
</evidence>
<keyword evidence="14" id="KW-0961">Cell wall biogenesis/degradation</keyword>
<evidence type="ECO:0000256" key="6">
    <source>
        <dbReference type="ARBA" id="ARBA00022490"/>
    </source>
</evidence>
<evidence type="ECO:0000256" key="9">
    <source>
        <dbReference type="ARBA" id="ARBA00022723"/>
    </source>
</evidence>
<dbReference type="Pfam" id="PF14602">
    <property type="entry name" value="Hexapep_2"/>
    <property type="match status" value="1"/>
</dbReference>
<dbReference type="KEGG" id="csl:COCSUDRAFT_12402"/>
<keyword evidence="7" id="KW-0808">Transferase</keyword>
<keyword evidence="13" id="KW-0012">Acyltransferase</keyword>
<evidence type="ECO:0000256" key="1">
    <source>
        <dbReference type="ARBA" id="ARBA00001946"/>
    </source>
</evidence>
<dbReference type="OrthoDB" id="25818at2759"/>
<evidence type="ECO:0000313" key="16">
    <source>
        <dbReference type="EMBL" id="EIE26435.1"/>
    </source>
</evidence>
<dbReference type="InterPro" id="IPR050065">
    <property type="entry name" value="GlmU-like"/>
</dbReference>
<protein>
    <recommendedName>
        <fullName evidence="5">UDP-N-acetylglucosamine diphosphorylase</fullName>
        <ecNumber evidence="5">2.7.7.23</ecNumber>
    </recommendedName>
</protein>
<dbReference type="PANTHER" id="PTHR43584:SF3">
    <property type="entry name" value="BIFUNCTIONAL PROTEIN GLMU"/>
    <property type="match status" value="1"/>
</dbReference>
<dbReference type="InterPro" id="IPR018357">
    <property type="entry name" value="Hexapep_transf_CS"/>
</dbReference>
<dbReference type="GO" id="GO:0046872">
    <property type="term" value="F:metal ion binding"/>
    <property type="evidence" value="ECO:0007669"/>
    <property type="project" value="UniProtKB-KW"/>
</dbReference>
<dbReference type="GO" id="GO:0003977">
    <property type="term" value="F:UDP-N-acetylglucosamine diphosphorylase activity"/>
    <property type="evidence" value="ECO:0007669"/>
    <property type="project" value="UniProtKB-EC"/>
</dbReference>
<dbReference type="PANTHER" id="PTHR43584">
    <property type="entry name" value="NUCLEOTIDYL TRANSFERASE"/>
    <property type="match status" value="1"/>
</dbReference>
<evidence type="ECO:0000256" key="12">
    <source>
        <dbReference type="ARBA" id="ARBA00022984"/>
    </source>
</evidence>
<dbReference type="GO" id="GO:0006048">
    <property type="term" value="P:UDP-N-acetylglucosamine biosynthetic process"/>
    <property type="evidence" value="ECO:0007669"/>
    <property type="project" value="InterPro"/>
</dbReference>
<keyword evidence="12" id="KW-0573">Peptidoglycan synthesis</keyword>
<evidence type="ECO:0000256" key="4">
    <source>
        <dbReference type="ARBA" id="ARBA00007947"/>
    </source>
</evidence>
<dbReference type="GO" id="GO:0008360">
    <property type="term" value="P:regulation of cell shape"/>
    <property type="evidence" value="ECO:0007669"/>
    <property type="project" value="UniProtKB-KW"/>
</dbReference>
<dbReference type="Proteomes" id="UP000007264">
    <property type="component" value="Unassembled WGS sequence"/>
</dbReference>
<dbReference type="CDD" id="cd03353">
    <property type="entry name" value="LbH_GlmU_C"/>
    <property type="match status" value="1"/>
</dbReference>
<comment type="cofactor">
    <cofactor evidence="1">
        <name>Mg(2+)</name>
        <dbReference type="ChEBI" id="CHEBI:18420"/>
    </cofactor>
</comment>
<dbReference type="EC" id="2.7.7.23" evidence="5"/>
<keyword evidence="8" id="KW-0548">Nucleotidyltransferase</keyword>
<comment type="subcellular location">
    <subcellularLocation>
        <location evidence="2">Cytoplasm</location>
    </subcellularLocation>
</comment>
<dbReference type="GO" id="GO:0019134">
    <property type="term" value="F:glucosamine-1-phosphate N-acetyltransferase activity"/>
    <property type="evidence" value="ECO:0007669"/>
    <property type="project" value="InterPro"/>
</dbReference>
<dbReference type="AlphaFoldDB" id="I0Z716"/>
<name>I0Z716_COCSC</name>
<keyword evidence="17" id="KW-1185">Reference proteome</keyword>
<dbReference type="GeneID" id="17044445"/>
<keyword evidence="9" id="KW-0479">Metal-binding</keyword>
<keyword evidence="11" id="KW-0133">Cell shape</keyword>
<dbReference type="STRING" id="574566.I0Z716"/>
<dbReference type="InterPro" id="IPR001451">
    <property type="entry name" value="Hexapep"/>
</dbReference>
<evidence type="ECO:0000256" key="2">
    <source>
        <dbReference type="ARBA" id="ARBA00004496"/>
    </source>
</evidence>
<dbReference type="GO" id="GO:0071555">
    <property type="term" value="P:cell wall organization"/>
    <property type="evidence" value="ECO:0007669"/>
    <property type="project" value="UniProtKB-KW"/>
</dbReference>
<comment type="caution">
    <text evidence="16">The sequence shown here is derived from an EMBL/GenBank/DDBJ whole genome shotgun (WGS) entry which is preliminary data.</text>
</comment>
<proteinExistence type="inferred from homology"/>
<evidence type="ECO:0000256" key="11">
    <source>
        <dbReference type="ARBA" id="ARBA00022960"/>
    </source>
</evidence>
<dbReference type="InterPro" id="IPR038009">
    <property type="entry name" value="GlmU_C_LbH"/>
</dbReference>
<dbReference type="RefSeq" id="XP_005650979.1">
    <property type="nucleotide sequence ID" value="XM_005650922.1"/>
</dbReference>
<evidence type="ECO:0000256" key="7">
    <source>
        <dbReference type="ARBA" id="ARBA00022679"/>
    </source>
</evidence>
<sequence>MSDSLDAEGLVDGQCERCSASDPSATLAVHTRQELVEAETVLRRRHIREHQAQGVTFRDPDNTFISAGVDIGRDSVIGVGVQLYGNTSIGRCVRIDGPTVIINSTVGSGCKIGAFSHLEQATMAENSGVGPFARLRVGAVVESSAYVGNFCEVKAAHVGAGTNVCHLSYLGDAEVGENVNIGAGTITCNYNGIAKNRTTIGSNAFIGSSSTLVAPVEVGEGALVAAGSVITSNVPANALALGRARQATKDNRADATREKLRELHIQKQAEQ</sequence>
<evidence type="ECO:0000256" key="13">
    <source>
        <dbReference type="ARBA" id="ARBA00023315"/>
    </source>
</evidence>
<evidence type="ECO:0000313" key="17">
    <source>
        <dbReference type="Proteomes" id="UP000007264"/>
    </source>
</evidence>
<gene>
    <name evidence="16" type="ORF">COCSUDRAFT_12402</name>
</gene>
<dbReference type="EMBL" id="AGSI01000002">
    <property type="protein sequence ID" value="EIE26435.1"/>
    <property type="molecule type" value="Genomic_DNA"/>
</dbReference>
<evidence type="ECO:0000256" key="8">
    <source>
        <dbReference type="ARBA" id="ARBA00022695"/>
    </source>
</evidence>
<dbReference type="PROSITE" id="PS00101">
    <property type="entry name" value="HEXAPEP_TRANSFERASES"/>
    <property type="match status" value="1"/>
</dbReference>
<keyword evidence="10" id="KW-0460">Magnesium</keyword>
<dbReference type="Gene3D" id="2.160.10.10">
    <property type="entry name" value="Hexapeptide repeat proteins"/>
    <property type="match status" value="1"/>
</dbReference>
<comment type="similarity">
    <text evidence="3">In the C-terminal section; belongs to the transferase hexapeptide repeat family.</text>
</comment>